<feature type="compositionally biased region" description="Acidic residues" evidence="1">
    <location>
        <begin position="199"/>
        <end position="218"/>
    </location>
</feature>
<dbReference type="STRING" id="47428.A0A284QSL3"/>
<dbReference type="Proteomes" id="UP000219338">
    <property type="component" value="Unassembled WGS sequence"/>
</dbReference>
<evidence type="ECO:0000259" key="2">
    <source>
        <dbReference type="Pfam" id="PF17667"/>
    </source>
</evidence>
<feature type="region of interest" description="Disordered" evidence="1">
    <location>
        <begin position="789"/>
        <end position="826"/>
    </location>
</feature>
<feature type="compositionally biased region" description="Basic and acidic residues" evidence="1">
    <location>
        <begin position="255"/>
        <end position="266"/>
    </location>
</feature>
<feature type="compositionally biased region" description="Basic and acidic residues" evidence="1">
    <location>
        <begin position="789"/>
        <end position="806"/>
    </location>
</feature>
<dbReference type="InterPro" id="IPR008266">
    <property type="entry name" value="Tyr_kinase_AS"/>
</dbReference>
<dbReference type="Pfam" id="PF17667">
    <property type="entry name" value="Pkinase_fungal"/>
    <property type="match status" value="1"/>
</dbReference>
<dbReference type="OrthoDB" id="5592585at2759"/>
<dbReference type="PANTHER" id="PTHR38248:SF2">
    <property type="entry name" value="FUNK1 11"/>
    <property type="match status" value="1"/>
</dbReference>
<sequence>MSDSTRDGARTPPNQPVVAPNTDVPPPVAHTPIKKKAAGHGPFSAKDPTMMDRRIELAEETRGMAQGPMPARDFMNEFLPWNDTTPKKFRNLQPSAERLKNLTDMAMASEAQTYELFLKAFSGWPFDLEHGEKRPKYAHCVLQWNDSHATPDKFCDSLSVDLNAVDVGKPTIRRTDVRKLDFANVETHTEMKPKVWDDPYCDGDSASDGEEDDYEDIEQYASDDPLVDEVDDEGNGAPDEEYEEDNPTEELAELDVAKDKDLKEGMTGEPSEEEEHADNTEPSPDEDYPFDNSTLCGQRTRGQICAYAGATMTLQFRPHLFTVVIFGSYARLLRWDRSSVIVSHRFNYAEHPLILFRFYKRFAQLTLAQRGRDPRISIPTKAQGRRARRAFRDYAPECWRGEALVSVRKQMSITQLALLRLTIGSGDESRVFIIGAPCWHQGGYSPFGRATRHGTAFCELKEETFFYKDYWREDAPHTVPESEVYHLLAKHKIPHVAQIELGGDNGLETISHAYASKAWACAHHRIRHLIGHLIVIITKGCPLESFEIAKQLVSCVADAMEAHQNAYELAGILHRDISARNIMMTLNRENRRGILIDWDHCVLVSQFRGSSRISRTGTWQFVSAYLLENPTAEHTFVDDRESALYVLVWVALRHLPHSLFAGHLKATLEIFDAYIVDNGQRDVGGGAKRNTLIANTFSSGIGLRVPGLEDCLATLCDTFAARYVEIVDNRFKSPKTIALQRAMQKESLTQLENPSWFYKTLRDFAEEIKEPPRPDIDWCDNMEMIRNAERAGSRKRGLMEKKESQSKRSRALDGNATPSVSLDTSD</sequence>
<reference evidence="4" key="1">
    <citation type="journal article" date="2017" name="Nat. Ecol. Evol.">
        <title>Genome expansion and lineage-specific genetic innovations in the forest pathogenic fungi Armillaria.</title>
        <authorList>
            <person name="Sipos G."/>
            <person name="Prasanna A.N."/>
            <person name="Walter M.C."/>
            <person name="O'Connor E."/>
            <person name="Balint B."/>
            <person name="Krizsan K."/>
            <person name="Kiss B."/>
            <person name="Hess J."/>
            <person name="Varga T."/>
            <person name="Slot J."/>
            <person name="Riley R."/>
            <person name="Boka B."/>
            <person name="Rigling D."/>
            <person name="Barry K."/>
            <person name="Lee J."/>
            <person name="Mihaltcheva S."/>
            <person name="LaButti K."/>
            <person name="Lipzen A."/>
            <person name="Waldron R."/>
            <person name="Moloney N.M."/>
            <person name="Sperisen C."/>
            <person name="Kredics L."/>
            <person name="Vagvoelgyi C."/>
            <person name="Patrignani A."/>
            <person name="Fitzpatrick D."/>
            <person name="Nagy I."/>
            <person name="Doyle S."/>
            <person name="Anderson J.B."/>
            <person name="Grigoriev I.V."/>
            <person name="Gueldener U."/>
            <person name="Muensterkoetter M."/>
            <person name="Nagy L.G."/>
        </authorList>
    </citation>
    <scope>NUCLEOTIDE SEQUENCE [LARGE SCALE GENOMIC DNA]</scope>
    <source>
        <strain evidence="4">C18/9</strain>
    </source>
</reference>
<dbReference type="GO" id="GO:0004672">
    <property type="term" value="F:protein kinase activity"/>
    <property type="evidence" value="ECO:0007669"/>
    <property type="project" value="InterPro"/>
</dbReference>
<dbReference type="SUPFAM" id="SSF56112">
    <property type="entry name" value="Protein kinase-like (PK-like)"/>
    <property type="match status" value="1"/>
</dbReference>
<protein>
    <recommendedName>
        <fullName evidence="2">Fungal-type protein kinase domain-containing protein</fullName>
    </recommendedName>
</protein>
<feature type="domain" description="Fungal-type protein kinase" evidence="2">
    <location>
        <begin position="526"/>
        <end position="650"/>
    </location>
</feature>
<dbReference type="PANTHER" id="PTHR38248">
    <property type="entry name" value="FUNK1 6"/>
    <property type="match status" value="1"/>
</dbReference>
<evidence type="ECO:0000256" key="1">
    <source>
        <dbReference type="SAM" id="MobiDB-lite"/>
    </source>
</evidence>
<dbReference type="Gene3D" id="1.10.510.10">
    <property type="entry name" value="Transferase(Phosphotransferase) domain 1"/>
    <property type="match status" value="1"/>
</dbReference>
<organism evidence="3 4">
    <name type="scientific">Armillaria ostoyae</name>
    <name type="common">Armillaria root rot fungus</name>
    <dbReference type="NCBI Taxonomy" id="47428"/>
    <lineage>
        <taxon>Eukaryota</taxon>
        <taxon>Fungi</taxon>
        <taxon>Dikarya</taxon>
        <taxon>Basidiomycota</taxon>
        <taxon>Agaricomycotina</taxon>
        <taxon>Agaricomycetes</taxon>
        <taxon>Agaricomycetidae</taxon>
        <taxon>Agaricales</taxon>
        <taxon>Marasmiineae</taxon>
        <taxon>Physalacriaceae</taxon>
        <taxon>Armillaria</taxon>
    </lineage>
</organism>
<accession>A0A284QSL3</accession>
<evidence type="ECO:0000313" key="4">
    <source>
        <dbReference type="Proteomes" id="UP000219338"/>
    </source>
</evidence>
<feature type="compositionally biased region" description="Acidic residues" evidence="1">
    <location>
        <begin position="225"/>
        <end position="253"/>
    </location>
</feature>
<dbReference type="InterPro" id="IPR011009">
    <property type="entry name" value="Kinase-like_dom_sf"/>
</dbReference>
<dbReference type="EMBL" id="FUEG01000002">
    <property type="protein sequence ID" value="SJK99455.1"/>
    <property type="molecule type" value="Genomic_DNA"/>
</dbReference>
<dbReference type="OMA" id="FHEDGNL"/>
<proteinExistence type="predicted"/>
<feature type="region of interest" description="Disordered" evidence="1">
    <location>
        <begin position="1"/>
        <end position="48"/>
    </location>
</feature>
<feature type="region of interest" description="Disordered" evidence="1">
    <location>
        <begin position="194"/>
        <end position="294"/>
    </location>
</feature>
<keyword evidence="4" id="KW-1185">Reference proteome</keyword>
<evidence type="ECO:0000313" key="3">
    <source>
        <dbReference type="EMBL" id="SJK99455.1"/>
    </source>
</evidence>
<feature type="compositionally biased region" description="Polar residues" evidence="1">
    <location>
        <begin position="816"/>
        <end position="826"/>
    </location>
</feature>
<dbReference type="PROSITE" id="PS00109">
    <property type="entry name" value="PROTEIN_KINASE_TYR"/>
    <property type="match status" value="1"/>
</dbReference>
<gene>
    <name evidence="3" type="ORF">ARMOST_02756</name>
</gene>
<dbReference type="InterPro" id="IPR040976">
    <property type="entry name" value="Pkinase_fungal"/>
</dbReference>
<name>A0A284QSL3_ARMOS</name>
<dbReference type="AlphaFoldDB" id="A0A284QSL3"/>